<dbReference type="InterPro" id="IPR052039">
    <property type="entry name" value="Caspase-related_regulators"/>
</dbReference>
<gene>
    <name evidence="3" type="ORF">AB8O55_19760</name>
</gene>
<proteinExistence type="predicted"/>
<comment type="caution">
    <text evidence="3">The sequence shown here is derived from an EMBL/GenBank/DDBJ whole genome shotgun (WGS) entry which is preliminary data.</text>
</comment>
<evidence type="ECO:0000256" key="1">
    <source>
        <dbReference type="SAM" id="MobiDB-lite"/>
    </source>
</evidence>
<feature type="domain" description="Peptidase C14 caspase" evidence="2">
    <location>
        <begin position="4"/>
        <end position="240"/>
    </location>
</feature>
<dbReference type="Gene3D" id="2.40.100.10">
    <property type="entry name" value="Cyclophilin-like"/>
    <property type="match status" value="1"/>
</dbReference>
<feature type="compositionally biased region" description="Basic and acidic residues" evidence="1">
    <location>
        <begin position="322"/>
        <end position="332"/>
    </location>
</feature>
<organism evidence="3 4">
    <name type="scientific">Saccharopolyspora cebuensis</name>
    <dbReference type="NCBI Taxonomy" id="418759"/>
    <lineage>
        <taxon>Bacteria</taxon>
        <taxon>Bacillati</taxon>
        <taxon>Actinomycetota</taxon>
        <taxon>Actinomycetes</taxon>
        <taxon>Pseudonocardiales</taxon>
        <taxon>Pseudonocardiaceae</taxon>
        <taxon>Saccharopolyspora</taxon>
    </lineage>
</organism>
<dbReference type="Gene3D" id="3.40.50.1460">
    <property type="match status" value="1"/>
</dbReference>
<evidence type="ECO:0000313" key="3">
    <source>
        <dbReference type="EMBL" id="MEY8041650.1"/>
    </source>
</evidence>
<dbReference type="PANTHER" id="PTHR22576">
    <property type="entry name" value="MUCOSA ASSOCIATED LYMPHOID TISSUE LYMPHOMA TRANSLOCATION PROTEIN 1/PARACASPASE"/>
    <property type="match status" value="1"/>
</dbReference>
<dbReference type="InterPro" id="IPR029000">
    <property type="entry name" value="Cyclophilin-like_dom_sf"/>
</dbReference>
<keyword evidence="4" id="KW-1185">Reference proteome</keyword>
<dbReference type="NCBIfam" id="NF047832">
    <property type="entry name" value="caspase_w_EACC1"/>
    <property type="match status" value="1"/>
</dbReference>
<dbReference type="SUPFAM" id="SSF50891">
    <property type="entry name" value="Cyclophilin-like"/>
    <property type="match status" value="1"/>
</dbReference>
<dbReference type="InterPro" id="IPR018247">
    <property type="entry name" value="EF_Hand_1_Ca_BS"/>
</dbReference>
<evidence type="ECO:0000313" key="4">
    <source>
        <dbReference type="Proteomes" id="UP001564626"/>
    </source>
</evidence>
<dbReference type="PROSITE" id="PS00018">
    <property type="entry name" value="EF_HAND_1"/>
    <property type="match status" value="1"/>
</dbReference>
<dbReference type="EMBL" id="JBGEHV010000040">
    <property type="protein sequence ID" value="MEY8041650.1"/>
    <property type="molecule type" value="Genomic_DNA"/>
</dbReference>
<sequence length="599" mass="63304">MTGKRRALLIATESYSDATFRRLRAPHADAEALAAVLRDPAIGGYEVEALRNPPAHVANLAIEDLFAAARLDDLVLLYLSGHGIKDDYGRLHLAMANSRHDRLNATAVSAQFVRNQMDGTRSRRVVVVLDCCFAGAFPPGSTHRTGENAGALEQLGGRGSAVMTSSSALEYSFESGEDAGSTLVGAAGPSVFTGALVEGLRTGSADRNADGLVDVDELYDFIYAQVEAAGKPQTPGLDSRFQGRLVVATSPAGTDLPPEIGQAMRSPLPLVRMAIVGELAKLLRSGSAEEAEAARDALAMLVEDDTDSVAAAAHAALARAEAAAKEAADEQASRPVPVPDPAAPDPTDHAKAPGMWAKTRRAVRTGLPSAAAIAALVAAFALILWQERYDGRFAGDPAGEAVTQTEQVRVPQGFVTPPTRPTPLPEQVTCQYPPNGEESAGSVQPPASGEVPARGIVRADINTTIGTIPAILDRSLAPCTVNAFIHRVEQGFYDNTGCSSGNVPWLTCGRGLHGNLDYDWIDESVPGLPLHRGYLVMHSDYHPGFSVYFEGPHSSSNDTVFGTISEEGMAVVDNKRAESDDPYNSHLGEITVTSVDIER</sequence>
<dbReference type="Pfam" id="PF00656">
    <property type="entry name" value="Peptidase_C14"/>
    <property type="match status" value="1"/>
</dbReference>
<dbReference type="InterPro" id="IPR011600">
    <property type="entry name" value="Pept_C14_caspase"/>
</dbReference>
<name>A0ABV4CKR3_9PSEU</name>
<feature type="region of interest" description="Disordered" evidence="1">
    <location>
        <begin position="322"/>
        <end position="352"/>
    </location>
</feature>
<dbReference type="PANTHER" id="PTHR22576:SF37">
    <property type="entry name" value="MUCOSA-ASSOCIATED LYMPHOID TISSUE LYMPHOMA TRANSLOCATION PROTEIN 1"/>
    <property type="match status" value="1"/>
</dbReference>
<dbReference type="RefSeq" id="WP_369775150.1">
    <property type="nucleotide sequence ID" value="NZ_JBGEHV010000040.1"/>
</dbReference>
<dbReference type="Proteomes" id="UP001564626">
    <property type="component" value="Unassembled WGS sequence"/>
</dbReference>
<accession>A0ABV4CKR3</accession>
<evidence type="ECO:0000259" key="2">
    <source>
        <dbReference type="Pfam" id="PF00656"/>
    </source>
</evidence>
<protein>
    <submittedName>
        <fullName evidence="3">Caspase family protein</fullName>
    </submittedName>
</protein>
<dbReference type="SUPFAM" id="SSF52129">
    <property type="entry name" value="Caspase-like"/>
    <property type="match status" value="1"/>
</dbReference>
<dbReference type="InterPro" id="IPR029030">
    <property type="entry name" value="Caspase-like_dom_sf"/>
</dbReference>
<reference evidence="3 4" key="1">
    <citation type="submission" date="2024-08" db="EMBL/GenBank/DDBJ databases">
        <title>Genome mining of Saccharopolyspora cebuensis PGLac3 from Nigerian medicinal plant.</title>
        <authorList>
            <person name="Ezeobiora C.E."/>
            <person name="Igbokwe N.H."/>
            <person name="Amin D.H."/>
            <person name="Mendie U.E."/>
        </authorList>
    </citation>
    <scope>NUCLEOTIDE SEQUENCE [LARGE SCALE GENOMIC DNA]</scope>
    <source>
        <strain evidence="3 4">PGLac3</strain>
    </source>
</reference>